<evidence type="ECO:0000256" key="3">
    <source>
        <dbReference type="SAM" id="MobiDB-lite"/>
    </source>
</evidence>
<feature type="compositionally biased region" description="Basic and acidic residues" evidence="3">
    <location>
        <begin position="339"/>
        <end position="349"/>
    </location>
</feature>
<keyword evidence="8" id="KW-1185">Reference proteome</keyword>
<proteinExistence type="predicted"/>
<feature type="region of interest" description="Disordered" evidence="3">
    <location>
        <begin position="313"/>
        <end position="421"/>
    </location>
</feature>
<dbReference type="CDD" id="cd01791">
    <property type="entry name" value="Ubl_UBL5"/>
    <property type="match status" value="1"/>
</dbReference>
<dbReference type="PANTHER" id="PTHR13042">
    <property type="entry name" value="UBIQUITIN-LIKE PROTEIN 5"/>
    <property type="match status" value="1"/>
</dbReference>
<feature type="transmembrane region" description="Helical" evidence="4">
    <location>
        <begin position="46"/>
        <end position="70"/>
    </location>
</feature>
<feature type="chain" id="PRO_5042254919" description="Ubiquitin-like modifier HUB1" evidence="5">
    <location>
        <begin position="23"/>
        <end position="682"/>
    </location>
</feature>
<evidence type="ECO:0000259" key="6">
    <source>
        <dbReference type="PROSITE" id="PS50053"/>
    </source>
</evidence>
<dbReference type="PROSITE" id="PS50053">
    <property type="entry name" value="UBIQUITIN_2"/>
    <property type="match status" value="1"/>
</dbReference>
<dbReference type="InterPro" id="IPR000626">
    <property type="entry name" value="Ubiquitin-like_dom"/>
</dbReference>
<feature type="compositionally biased region" description="Acidic residues" evidence="3">
    <location>
        <begin position="489"/>
        <end position="502"/>
    </location>
</feature>
<evidence type="ECO:0000256" key="2">
    <source>
        <dbReference type="ARBA" id="ARBA00022786"/>
    </source>
</evidence>
<evidence type="ECO:0000256" key="1">
    <source>
        <dbReference type="ARBA" id="ARBA00014108"/>
    </source>
</evidence>
<evidence type="ECO:0000256" key="4">
    <source>
        <dbReference type="SAM" id="Phobius"/>
    </source>
</evidence>
<dbReference type="InterPro" id="IPR029071">
    <property type="entry name" value="Ubiquitin-like_domsf"/>
</dbReference>
<dbReference type="FunFam" id="3.10.20.90:FF:000052">
    <property type="entry name" value="Ubiquitin-like protein 5"/>
    <property type="match status" value="1"/>
</dbReference>
<dbReference type="SUPFAM" id="SSF54236">
    <property type="entry name" value="Ubiquitin-like"/>
    <property type="match status" value="1"/>
</dbReference>
<comment type="caution">
    <text evidence="7">The sequence shown here is derived from an EMBL/GenBank/DDBJ whole genome shotgun (WGS) entry which is preliminary data.</text>
</comment>
<dbReference type="Gene3D" id="3.10.20.90">
    <property type="entry name" value="Phosphatidylinositol 3-kinase Catalytic Subunit, Chain A, domain 1"/>
    <property type="match status" value="1"/>
</dbReference>
<dbReference type="Proteomes" id="UP001213000">
    <property type="component" value="Unassembled WGS sequence"/>
</dbReference>
<feature type="transmembrane region" description="Helical" evidence="4">
    <location>
        <begin position="243"/>
        <end position="264"/>
    </location>
</feature>
<organism evidence="7 8">
    <name type="scientific">Leucocoprinus birnbaumii</name>
    <dbReference type="NCBI Taxonomy" id="56174"/>
    <lineage>
        <taxon>Eukaryota</taxon>
        <taxon>Fungi</taxon>
        <taxon>Dikarya</taxon>
        <taxon>Basidiomycota</taxon>
        <taxon>Agaricomycotina</taxon>
        <taxon>Agaricomycetes</taxon>
        <taxon>Agaricomycetidae</taxon>
        <taxon>Agaricales</taxon>
        <taxon>Agaricineae</taxon>
        <taxon>Agaricaceae</taxon>
        <taxon>Leucocoprinus</taxon>
    </lineage>
</organism>
<feature type="compositionally biased region" description="Basic and acidic residues" evidence="3">
    <location>
        <begin position="313"/>
        <end position="329"/>
    </location>
</feature>
<feature type="region of interest" description="Disordered" evidence="3">
    <location>
        <begin position="478"/>
        <end position="536"/>
    </location>
</feature>
<feature type="transmembrane region" description="Helical" evidence="4">
    <location>
        <begin position="82"/>
        <end position="108"/>
    </location>
</feature>
<feature type="compositionally biased region" description="Acidic residues" evidence="3">
    <location>
        <begin position="517"/>
        <end position="529"/>
    </location>
</feature>
<accession>A0AAD5YW21</accession>
<evidence type="ECO:0000313" key="7">
    <source>
        <dbReference type="EMBL" id="KAJ3575277.1"/>
    </source>
</evidence>
<feature type="compositionally biased region" description="Basic and acidic residues" evidence="3">
    <location>
        <begin position="503"/>
        <end position="516"/>
    </location>
</feature>
<feature type="transmembrane region" description="Helical" evidence="4">
    <location>
        <begin position="276"/>
        <end position="294"/>
    </location>
</feature>
<keyword evidence="5" id="KW-0732">Signal</keyword>
<dbReference type="AlphaFoldDB" id="A0AAD5YW21"/>
<name>A0AAD5YW21_9AGAR</name>
<dbReference type="EMBL" id="JANIEX010000042">
    <property type="protein sequence ID" value="KAJ3575277.1"/>
    <property type="molecule type" value="Genomic_DNA"/>
</dbReference>
<feature type="compositionally biased region" description="Polar residues" evidence="3">
    <location>
        <begin position="363"/>
        <end position="390"/>
    </location>
</feature>
<dbReference type="InterPro" id="IPR039732">
    <property type="entry name" value="Hub1/Ubl5"/>
</dbReference>
<feature type="transmembrane region" description="Helical" evidence="4">
    <location>
        <begin position="213"/>
        <end position="231"/>
    </location>
</feature>
<protein>
    <recommendedName>
        <fullName evidence="1">Ubiquitin-like modifier HUB1</fullName>
    </recommendedName>
</protein>
<reference evidence="7" key="1">
    <citation type="submission" date="2022-07" db="EMBL/GenBank/DDBJ databases">
        <title>Genome Sequence of Leucocoprinus birnbaumii.</title>
        <authorList>
            <person name="Buettner E."/>
        </authorList>
    </citation>
    <scope>NUCLEOTIDE SEQUENCE</scope>
    <source>
        <strain evidence="7">VT141</strain>
    </source>
</reference>
<feature type="compositionally biased region" description="Low complexity" evidence="3">
    <location>
        <begin position="391"/>
        <end position="421"/>
    </location>
</feature>
<keyword evidence="4" id="KW-0472">Membrane</keyword>
<feature type="transmembrane region" description="Helical" evidence="4">
    <location>
        <begin position="175"/>
        <end position="193"/>
    </location>
</feature>
<gene>
    <name evidence="7" type="ORF">NP233_g1193</name>
</gene>
<keyword evidence="4" id="KW-0812">Transmembrane</keyword>
<keyword evidence="4" id="KW-1133">Transmembrane helix</keyword>
<feature type="signal peptide" evidence="5">
    <location>
        <begin position="1"/>
        <end position="22"/>
    </location>
</feature>
<evidence type="ECO:0000256" key="5">
    <source>
        <dbReference type="SAM" id="SignalP"/>
    </source>
</evidence>
<feature type="domain" description="Ubiquitin-like" evidence="6">
    <location>
        <begin position="612"/>
        <end position="682"/>
    </location>
</feature>
<sequence length="682" mass="75897">MKNRQIIQVVLALLLLVTLVVATDSLNDEYPKDPYLEFRPPFVRSLPVQIFLTGVTLTLTVVLLIHLLFTAQYHWPLAPVNYVLQISGVTTLLISLIATINVVLSASLDESSHWPYMLSYIAVQVPPSDEDFSDGWSVAEKATWAVMTASTSGLVQITHIQFLTLLYPSRLEKQLIFALLGPLAIVAAVMQLVPINQQTSNPISADVKNVCNATLSLLFTVALFIWGLLVNRKQAWRTDGGTAVFGAAALTLALVSTALNFIYVDRGEEEIAWLPGLMWAVVLWQSFLGWWWWVGAGSGSGLGGEDDVEEKLKKEAKRENRRREAEERRQKTRKRAKKVWRDVFGKDATETAESSSAQARPRSANQVSRRTHSLPSGVSTTDLPSTSAPNPSLTSPSRSALSSSQSSTSGTGTSSGTLPRLLPDSVHAFYARLRRAHHIAAQKQAAERVERVREMQRNGDARRSTWGVSNLVWRTKSRRDGSLGRDNDTDLEEDRGEGDYEMEDRRDWRSRSREREDDVADQVTSEEDNESGRPPERHLHQMEDEIAEESMAPSVAASHDRQTSTISTPSSPEQPPGRRRNEACDFNKNKQKAISATAVISSPSSSYCFTTLAIVIANDRLGRKVRVKCSPDDTVGDLKKLIAAQTGTDASKITLKKWYTIYKDHITLSDYEIHDGMSLEMY</sequence>
<keyword evidence="2" id="KW-0833">Ubl conjugation pathway</keyword>
<feature type="compositionally biased region" description="Basic and acidic residues" evidence="3">
    <location>
        <begin position="478"/>
        <end position="488"/>
    </location>
</feature>
<evidence type="ECO:0000313" key="8">
    <source>
        <dbReference type="Proteomes" id="UP001213000"/>
    </source>
</evidence>
<feature type="region of interest" description="Disordered" evidence="3">
    <location>
        <begin position="550"/>
        <end position="583"/>
    </location>
</feature>